<dbReference type="KEGG" id="ppac:PAP_07750"/>
<name>A0A075LU91_9EURY</name>
<reference evidence="1 2" key="2">
    <citation type="journal article" date="2015" name="Genome Announc.">
        <title>Complete Genome Sequence of Hyperthermophilic Piezophilic Archaeon Palaeococcus pacificus DY20341T, Isolated from Deep-Sea Hydrothermal Sediments.</title>
        <authorList>
            <person name="Zeng X."/>
            <person name="Jebbar M."/>
            <person name="Shao Z."/>
        </authorList>
    </citation>
    <scope>NUCLEOTIDE SEQUENCE [LARGE SCALE GENOMIC DNA]</scope>
    <source>
        <strain evidence="1 2">DY20341</strain>
    </source>
</reference>
<reference evidence="2" key="1">
    <citation type="submission" date="2013-06" db="EMBL/GenBank/DDBJ databases">
        <title>Complete Genome Sequence of Hyperthermophilic Palaeococcus pacificus DY20341T, Isolated from a Deep-Sea Hydrothermal Sediments.</title>
        <authorList>
            <person name="Zeng X."/>
            <person name="Shao Z."/>
        </authorList>
    </citation>
    <scope>NUCLEOTIDE SEQUENCE [LARGE SCALE GENOMIC DNA]</scope>
    <source>
        <strain evidence="2">DY20341</strain>
    </source>
</reference>
<keyword evidence="2" id="KW-1185">Reference proteome</keyword>
<dbReference type="EMBL" id="CP006019">
    <property type="protein sequence ID" value="AIF69939.1"/>
    <property type="molecule type" value="Genomic_DNA"/>
</dbReference>
<dbReference type="eggNOG" id="arCOG07134">
    <property type="taxonomic scope" value="Archaea"/>
</dbReference>
<evidence type="ECO:0000313" key="1">
    <source>
        <dbReference type="EMBL" id="AIF69939.1"/>
    </source>
</evidence>
<accession>A0A075LU91</accession>
<gene>
    <name evidence="1" type="ORF">PAP_07750</name>
</gene>
<evidence type="ECO:0000313" key="2">
    <source>
        <dbReference type="Proteomes" id="UP000027981"/>
    </source>
</evidence>
<dbReference type="Proteomes" id="UP000027981">
    <property type="component" value="Chromosome"/>
</dbReference>
<organism evidence="1 2">
    <name type="scientific">Palaeococcus pacificus DY20341</name>
    <dbReference type="NCBI Taxonomy" id="1343739"/>
    <lineage>
        <taxon>Archaea</taxon>
        <taxon>Methanobacteriati</taxon>
        <taxon>Methanobacteriota</taxon>
        <taxon>Thermococci</taxon>
        <taxon>Thermococcales</taxon>
        <taxon>Thermococcaceae</taxon>
        <taxon>Palaeococcus</taxon>
    </lineage>
</organism>
<proteinExistence type="predicted"/>
<dbReference type="AlphaFoldDB" id="A0A075LU91"/>
<dbReference type="STRING" id="1343739.PAP_07750"/>
<sequence>MGNIKKSISLFAIILMIASTLGYAGFSYFASSKERVYSSEQVLNPRSAVYYELLSESHLSGTIESSAPISVYIFNGEELQKLKSGETGTPYKAWENTKSVVLEATIPKGDYYLVILNPGYESVYVKVSLTNER</sequence>
<protein>
    <submittedName>
        <fullName evidence="1">Uncharacterized protein</fullName>
    </submittedName>
</protein>
<dbReference type="HOGENOM" id="CLU_1902008_0_0_2"/>